<dbReference type="Proteomes" id="UP000494115">
    <property type="component" value="Unassembled WGS sequence"/>
</dbReference>
<sequence>MLTGFDFAVLIVIGLSALRGLWRGLLSELFALAGYVVAFLVARHYVGVVAGWIPPNWPGGELTQLLLAFGLLFVATMLVIGVLAALANQVTEATGLRAVDRSLGMVFGLARGVLLVLLLVALAGLTTLPQHEFWRDGLLRPYAEQGVRGLKPLLPDALAAYVHY</sequence>
<keyword evidence="7" id="KW-1185">Reference proteome</keyword>
<evidence type="ECO:0000313" key="6">
    <source>
        <dbReference type="EMBL" id="CAB3786000.1"/>
    </source>
</evidence>
<name>A0A6S7B5A0_9BURK</name>
<evidence type="ECO:0000256" key="1">
    <source>
        <dbReference type="ARBA" id="ARBA00004141"/>
    </source>
</evidence>
<dbReference type="Pfam" id="PF02674">
    <property type="entry name" value="Colicin_V"/>
    <property type="match status" value="1"/>
</dbReference>
<keyword evidence="4 5" id="KW-0472">Membrane</keyword>
<feature type="transmembrane region" description="Helical" evidence="5">
    <location>
        <begin position="108"/>
        <end position="128"/>
    </location>
</feature>
<dbReference type="GO" id="GO:0009403">
    <property type="term" value="P:toxin biosynthetic process"/>
    <property type="evidence" value="ECO:0007669"/>
    <property type="project" value="InterPro"/>
</dbReference>
<evidence type="ECO:0000313" key="7">
    <source>
        <dbReference type="Proteomes" id="UP000494115"/>
    </source>
</evidence>
<evidence type="ECO:0000256" key="5">
    <source>
        <dbReference type="SAM" id="Phobius"/>
    </source>
</evidence>
<dbReference type="RefSeq" id="WP_175104719.1">
    <property type="nucleotide sequence ID" value="NZ_CADIKM010000007.1"/>
</dbReference>
<dbReference type="AlphaFoldDB" id="A0A6S7B5A0"/>
<dbReference type="GO" id="GO:0016020">
    <property type="term" value="C:membrane"/>
    <property type="evidence" value="ECO:0007669"/>
    <property type="project" value="UniProtKB-SubCell"/>
</dbReference>
<comment type="subcellular location">
    <subcellularLocation>
        <location evidence="1">Membrane</location>
        <topology evidence="1">Multi-pass membrane protein</topology>
    </subcellularLocation>
</comment>
<organism evidence="6 7">
    <name type="scientific">Pararobbsia alpina</name>
    <dbReference type="NCBI Taxonomy" id="621374"/>
    <lineage>
        <taxon>Bacteria</taxon>
        <taxon>Pseudomonadati</taxon>
        <taxon>Pseudomonadota</taxon>
        <taxon>Betaproteobacteria</taxon>
        <taxon>Burkholderiales</taxon>
        <taxon>Burkholderiaceae</taxon>
        <taxon>Pararobbsia</taxon>
    </lineage>
</organism>
<dbReference type="InterPro" id="IPR052719">
    <property type="entry name" value="CvpA-like"/>
</dbReference>
<dbReference type="PANTHER" id="PTHR36926:SF1">
    <property type="entry name" value="COLICIN V PRODUCTION PROTEIN"/>
    <property type="match status" value="1"/>
</dbReference>
<feature type="transmembrane region" description="Helical" evidence="5">
    <location>
        <begin position="6"/>
        <end position="22"/>
    </location>
</feature>
<dbReference type="PANTHER" id="PTHR36926">
    <property type="entry name" value="COLICIN V PRODUCTION PROTEIN"/>
    <property type="match status" value="1"/>
</dbReference>
<feature type="transmembrane region" description="Helical" evidence="5">
    <location>
        <begin position="65"/>
        <end position="87"/>
    </location>
</feature>
<reference evidence="6 7" key="1">
    <citation type="submission" date="2020-04" db="EMBL/GenBank/DDBJ databases">
        <authorList>
            <person name="De Canck E."/>
        </authorList>
    </citation>
    <scope>NUCLEOTIDE SEQUENCE [LARGE SCALE GENOMIC DNA]</scope>
    <source>
        <strain evidence="6 7">LMG 28138</strain>
    </source>
</reference>
<feature type="transmembrane region" description="Helical" evidence="5">
    <location>
        <begin position="29"/>
        <end position="53"/>
    </location>
</feature>
<accession>A0A6S7B5A0</accession>
<dbReference type="InterPro" id="IPR003825">
    <property type="entry name" value="Colicin-V_CvpA"/>
</dbReference>
<evidence type="ECO:0000256" key="3">
    <source>
        <dbReference type="ARBA" id="ARBA00022989"/>
    </source>
</evidence>
<dbReference type="EMBL" id="CADIKM010000007">
    <property type="protein sequence ID" value="CAB3786000.1"/>
    <property type="molecule type" value="Genomic_DNA"/>
</dbReference>
<proteinExistence type="predicted"/>
<evidence type="ECO:0000256" key="2">
    <source>
        <dbReference type="ARBA" id="ARBA00022692"/>
    </source>
</evidence>
<keyword evidence="2 5" id="KW-0812">Transmembrane</keyword>
<gene>
    <name evidence="6" type="primary">cvpA</name>
    <name evidence="6" type="ORF">LMG28138_02128</name>
</gene>
<protein>
    <submittedName>
        <fullName evidence="6">Colicin V production protein</fullName>
    </submittedName>
</protein>
<keyword evidence="3 5" id="KW-1133">Transmembrane helix</keyword>
<evidence type="ECO:0000256" key="4">
    <source>
        <dbReference type="ARBA" id="ARBA00023136"/>
    </source>
</evidence>